<accession>A0AA49FIX9</accession>
<organism evidence="3">
    <name type="scientific">Candidatus Nitricoxidivorans perseverans</name>
    <dbReference type="NCBI Taxonomy" id="2975601"/>
    <lineage>
        <taxon>Bacteria</taxon>
        <taxon>Pseudomonadati</taxon>
        <taxon>Pseudomonadota</taxon>
        <taxon>Betaproteobacteria</taxon>
        <taxon>Nitrosomonadales</taxon>
        <taxon>Sterolibacteriaceae</taxon>
        <taxon>Candidatus Nitricoxidivorans</taxon>
    </lineage>
</organism>
<dbReference type="GO" id="GO:0008713">
    <property type="term" value="F:ADP-heptose-lipopolysaccharide heptosyltransferase activity"/>
    <property type="evidence" value="ECO:0007669"/>
    <property type="project" value="TreeGrafter"/>
</dbReference>
<dbReference type="AlphaFoldDB" id="A0AA49FIX9"/>
<dbReference type="PANTHER" id="PTHR30160">
    <property type="entry name" value="TETRAACYLDISACCHARIDE 4'-KINASE-RELATED"/>
    <property type="match status" value="1"/>
</dbReference>
<dbReference type="Pfam" id="PF01075">
    <property type="entry name" value="Glyco_transf_9"/>
    <property type="match status" value="1"/>
</dbReference>
<dbReference type="InterPro" id="IPR002201">
    <property type="entry name" value="Glyco_trans_9"/>
</dbReference>
<protein>
    <submittedName>
        <fullName evidence="3">Glycosyltransferase family 9 protein</fullName>
    </submittedName>
</protein>
<dbReference type="CDD" id="cd03789">
    <property type="entry name" value="GT9_LPS_heptosyltransferase"/>
    <property type="match status" value="1"/>
</dbReference>
<dbReference type="InterPro" id="IPR051199">
    <property type="entry name" value="LPS_LOS_Heptosyltrfase"/>
</dbReference>
<dbReference type="PANTHER" id="PTHR30160:SF1">
    <property type="entry name" value="LIPOPOLYSACCHARIDE 1,2-N-ACETYLGLUCOSAMINETRANSFERASE-RELATED"/>
    <property type="match status" value="1"/>
</dbReference>
<dbReference type="EMBL" id="CP107246">
    <property type="protein sequence ID" value="WIM04871.1"/>
    <property type="molecule type" value="Genomic_DNA"/>
</dbReference>
<dbReference type="GO" id="GO:0005829">
    <property type="term" value="C:cytosol"/>
    <property type="evidence" value="ECO:0007669"/>
    <property type="project" value="TreeGrafter"/>
</dbReference>
<keyword evidence="1" id="KW-0328">Glycosyltransferase</keyword>
<keyword evidence="2" id="KW-0808">Transferase</keyword>
<name>A0AA49FIX9_9PROT</name>
<evidence type="ECO:0000256" key="1">
    <source>
        <dbReference type="ARBA" id="ARBA00022676"/>
    </source>
</evidence>
<evidence type="ECO:0000256" key="2">
    <source>
        <dbReference type="ARBA" id="ARBA00022679"/>
    </source>
</evidence>
<dbReference type="GO" id="GO:0009244">
    <property type="term" value="P:lipopolysaccharide core region biosynthetic process"/>
    <property type="evidence" value="ECO:0007669"/>
    <property type="project" value="TreeGrafter"/>
</dbReference>
<dbReference type="Proteomes" id="UP001234916">
    <property type="component" value="Chromosome"/>
</dbReference>
<proteinExistence type="predicted"/>
<dbReference type="Gene3D" id="3.40.50.2000">
    <property type="entry name" value="Glycogen Phosphorylase B"/>
    <property type="match status" value="2"/>
</dbReference>
<evidence type="ECO:0000313" key="3">
    <source>
        <dbReference type="EMBL" id="WIM04871.1"/>
    </source>
</evidence>
<gene>
    <name evidence="3" type="ORF">OHM77_09170</name>
</gene>
<dbReference type="SUPFAM" id="SSF53756">
    <property type="entry name" value="UDP-Glycosyltransferase/glycogen phosphorylase"/>
    <property type="match status" value="1"/>
</dbReference>
<reference evidence="3" key="1">
    <citation type="journal article" date="2023" name="Nat. Microbiol.">
        <title>Enrichment and characterization of a nitric oxide-reducing microbial community in a continuous bioreactor.</title>
        <authorList>
            <person name="Garrido-Amador P."/>
            <person name="Stortenbeker N."/>
            <person name="Wessels H.J.C.T."/>
            <person name="Speth D.R."/>
            <person name="Garcia-Heredia I."/>
            <person name="Kartal B."/>
        </authorList>
    </citation>
    <scope>NUCLEOTIDE SEQUENCE</scope>
    <source>
        <strain evidence="3">MAG1</strain>
    </source>
</reference>
<sequence length="340" mass="37002">MSSEKSPRILVIRRDNIGDLVCTTPLIAALRRRLPNGWIGALVNSYNAPVLDGNPDLDAVFVYTKTKHRGRESLAGVLWRRLMMMKALRGMRFDDVLIATPVPQPRTVRLAACLRPKQVIGFGDGRGGPKGLDIALPPSATPLSEAEDVFRLATLYGIDGPPPPCRVAAPAGAAKRPDFTIALHISARKPSQRWPTERFVELMRELHARHGARLLLLWSPGATDNRLHPGDDDKARAIVEAVESLEPGFPLNAVPTGTLPQLIGVLAGCHAMICADGGAMHLAAGLGLPIVCLFGNSDATRWRPWGVPYRLLRKPSLDVSDISAEEVAAAFEELHKEWEC</sequence>
<dbReference type="KEGG" id="npv:OHM77_09170"/>